<dbReference type="STRING" id="1257118.L8GZS6"/>
<evidence type="ECO:0000313" key="4">
    <source>
        <dbReference type="Proteomes" id="UP000011083"/>
    </source>
</evidence>
<evidence type="ECO:0000256" key="2">
    <source>
        <dbReference type="SAM" id="Phobius"/>
    </source>
</evidence>
<proteinExistence type="predicted"/>
<evidence type="ECO:0000313" key="3">
    <source>
        <dbReference type="EMBL" id="ELR18764.1"/>
    </source>
</evidence>
<keyword evidence="2" id="KW-1133">Transmembrane helix</keyword>
<dbReference type="InterPro" id="IPR002347">
    <property type="entry name" value="SDR_fam"/>
</dbReference>
<dbReference type="PANTHER" id="PTHR43157">
    <property type="entry name" value="PHOSPHATIDYLINOSITOL-GLYCAN BIOSYNTHESIS CLASS F PROTEIN-RELATED"/>
    <property type="match status" value="1"/>
</dbReference>
<dbReference type="GeneID" id="14919549"/>
<keyword evidence="1" id="KW-0560">Oxidoreductase</keyword>
<dbReference type="KEGG" id="acan:ACA1_040800"/>
<reference evidence="3 4" key="1">
    <citation type="journal article" date="2013" name="Genome Biol.">
        <title>Genome of Acanthamoeba castellanii highlights extensive lateral gene transfer and early evolution of tyrosine kinase signaling.</title>
        <authorList>
            <person name="Clarke M."/>
            <person name="Lohan A.J."/>
            <person name="Liu B."/>
            <person name="Lagkouvardos I."/>
            <person name="Roy S."/>
            <person name="Zafar N."/>
            <person name="Bertelli C."/>
            <person name="Schilde C."/>
            <person name="Kianianmomeni A."/>
            <person name="Burglin T.R."/>
            <person name="Frech C."/>
            <person name="Turcotte B."/>
            <person name="Kopec K.O."/>
            <person name="Synnott J.M."/>
            <person name="Choo C."/>
            <person name="Paponov I."/>
            <person name="Finkler A."/>
            <person name="Soon Heng Tan C."/>
            <person name="Hutchins A.P."/>
            <person name="Weinmeier T."/>
            <person name="Rattei T."/>
            <person name="Chu J.S."/>
            <person name="Gimenez G."/>
            <person name="Irimia M."/>
            <person name="Rigden D.J."/>
            <person name="Fitzpatrick D.A."/>
            <person name="Lorenzo-Morales J."/>
            <person name="Bateman A."/>
            <person name="Chiu C.H."/>
            <person name="Tang P."/>
            <person name="Hegemann P."/>
            <person name="Fromm H."/>
            <person name="Raoult D."/>
            <person name="Greub G."/>
            <person name="Miranda-Saavedra D."/>
            <person name="Chen N."/>
            <person name="Nash P."/>
            <person name="Ginger M.L."/>
            <person name="Horn M."/>
            <person name="Schaap P."/>
            <person name="Caler L."/>
            <person name="Loftus B."/>
        </authorList>
    </citation>
    <scope>NUCLEOTIDE SEQUENCE [LARGE SCALE GENOMIC DNA]</scope>
    <source>
        <strain evidence="3 4">Neff</strain>
    </source>
</reference>
<sequence>MAQRIRGNDSVVVFQVIGLANYGVKCSIEIASAAQDLRSFMCYETLWMDPKGIETWMGLVKAIMTQPGCAELHCALGLVRDKILKGERKLPARREEEEEDAIRGISAAKIDGPAMMALHEVDALCSQLGIVRMGHRKRLAIAISHLDGDNLKRGHTRVPRMWLRVLRVLENMPPRTGVVIEVPDRCCGVCGVSMPPGVVDKTDPALSFGLCLVTGANAGIGYHTALRLAALGAHVICGCRSKARGEEAVARIKQESGSDRVELGLMDLSSLESVRAFAEGYVRSGRPLHVLILNAGVMPMLPQARTTTPDGFELCFGTNYVGHVVLTLLLLPALKRETPSRVIAVSSITHTLGQMFMDDLNLEGKYTHDRAYTQSKFAIVLFANEFTRRYGHLGVYANSVCPGIVASDILKDKPWWLRIPGKAVMRAIGKSPSQGADTSVFVATSPDLEKKGGLFFEHGKLSEAHPSTDNEELAKDLWEETLRLLSERKFQMSEARRDAAVVTQRKPVGHVRAPRPSRHWIVYYMRIYGSVYVIVAVAVLLAVLLGILVRGRYE</sequence>
<dbReference type="PRINTS" id="PR00081">
    <property type="entry name" value="GDHRDH"/>
</dbReference>
<gene>
    <name evidence="3" type="ORF">ACA1_040800</name>
</gene>
<dbReference type="VEuPathDB" id="AmoebaDB:ACA1_040800"/>
<dbReference type="Pfam" id="PF00106">
    <property type="entry name" value="adh_short"/>
    <property type="match status" value="1"/>
</dbReference>
<dbReference type="InterPro" id="IPR036291">
    <property type="entry name" value="NAD(P)-bd_dom_sf"/>
</dbReference>
<keyword evidence="4" id="KW-1185">Reference proteome</keyword>
<dbReference type="GO" id="GO:0016491">
    <property type="term" value="F:oxidoreductase activity"/>
    <property type="evidence" value="ECO:0007669"/>
    <property type="project" value="UniProtKB-KW"/>
</dbReference>
<dbReference type="OrthoDB" id="25491at2759"/>
<evidence type="ECO:0000256" key="1">
    <source>
        <dbReference type="ARBA" id="ARBA00023002"/>
    </source>
</evidence>
<organism evidence="3 4">
    <name type="scientific">Acanthamoeba castellanii (strain ATCC 30010 / Neff)</name>
    <dbReference type="NCBI Taxonomy" id="1257118"/>
    <lineage>
        <taxon>Eukaryota</taxon>
        <taxon>Amoebozoa</taxon>
        <taxon>Discosea</taxon>
        <taxon>Longamoebia</taxon>
        <taxon>Centramoebida</taxon>
        <taxon>Acanthamoebidae</taxon>
        <taxon>Acanthamoeba</taxon>
    </lineage>
</organism>
<dbReference type="PANTHER" id="PTHR43157:SF31">
    <property type="entry name" value="PHOSPHATIDYLINOSITOL-GLYCAN BIOSYNTHESIS CLASS F PROTEIN"/>
    <property type="match status" value="1"/>
</dbReference>
<name>L8GZS6_ACACF</name>
<accession>L8GZS6</accession>
<feature type="transmembrane region" description="Helical" evidence="2">
    <location>
        <begin position="527"/>
        <end position="549"/>
    </location>
</feature>
<dbReference type="Gene3D" id="3.40.50.720">
    <property type="entry name" value="NAD(P)-binding Rossmann-like Domain"/>
    <property type="match status" value="1"/>
</dbReference>
<dbReference type="Proteomes" id="UP000011083">
    <property type="component" value="Unassembled WGS sequence"/>
</dbReference>
<dbReference type="SUPFAM" id="SSF51735">
    <property type="entry name" value="NAD(P)-binding Rossmann-fold domains"/>
    <property type="match status" value="1"/>
</dbReference>
<protein>
    <submittedName>
        <fullName evidence="3">Oxidoreductase, short chain dehydrogenase/reductase, putative</fullName>
    </submittedName>
</protein>
<dbReference type="AlphaFoldDB" id="L8GZS6"/>
<keyword evidence="2" id="KW-0812">Transmembrane</keyword>
<keyword evidence="2" id="KW-0472">Membrane</keyword>
<dbReference type="EMBL" id="KB007946">
    <property type="protein sequence ID" value="ELR18764.1"/>
    <property type="molecule type" value="Genomic_DNA"/>
</dbReference>
<dbReference type="RefSeq" id="XP_004340816.1">
    <property type="nucleotide sequence ID" value="XM_004340768.1"/>
</dbReference>